<dbReference type="PANTHER" id="PTHR24413">
    <property type="entry name" value="SPECKLE-TYPE POZ PROTEIN"/>
    <property type="match status" value="1"/>
</dbReference>
<protein>
    <recommendedName>
        <fullName evidence="1">BTB domain-containing protein</fullName>
    </recommendedName>
</protein>
<sequence length="384" mass="45651">MDFAKEIQENFTIYRKIGIKIKNFAKLKKDAVELMKTRYYDADSIKINETLPLCEHTQLKIYLSLEYDCRLYFGTSIKHSSPVATDYCVCRFKELFQERYTSDSDDDEFFKPTCVDNIECKVYFEDRHISLNCDDYDDKLYWNLMNKSIDEQQEDIYIVIKFEYTFKSIRYIPKLFKDFLGNNHFNDIKLICSDNNIVQASAVILARFSSVFKAMFESKMIENQTKVVRISDINSRTMKQLIDFIYTAEIKNVNENLNALLYTAEKYDVKDLKCVCINEVKKELECLCNNEDKYLMNEEQQLIRTIYKTLVFADKYNAKLLFFEVVGIFYYYFHDFDQIRAFVVPNKGIMNKIIAFKESLVKKLTFTYVNKDSDDEPPEKRPRT</sequence>
<comment type="caution">
    <text evidence="2">The sequence shown here is derived from an EMBL/GenBank/DDBJ whole genome shotgun (WGS) entry which is preliminary data.</text>
</comment>
<dbReference type="Pfam" id="PF00651">
    <property type="entry name" value="BTB"/>
    <property type="match status" value="1"/>
</dbReference>
<organism evidence="2 3">
    <name type="scientific">Polypedilum vanderplanki</name>
    <name type="common">Sleeping chironomid midge</name>
    <dbReference type="NCBI Taxonomy" id="319348"/>
    <lineage>
        <taxon>Eukaryota</taxon>
        <taxon>Metazoa</taxon>
        <taxon>Ecdysozoa</taxon>
        <taxon>Arthropoda</taxon>
        <taxon>Hexapoda</taxon>
        <taxon>Insecta</taxon>
        <taxon>Pterygota</taxon>
        <taxon>Neoptera</taxon>
        <taxon>Endopterygota</taxon>
        <taxon>Diptera</taxon>
        <taxon>Nematocera</taxon>
        <taxon>Chironomoidea</taxon>
        <taxon>Chironomidae</taxon>
        <taxon>Chironominae</taxon>
        <taxon>Polypedilum</taxon>
        <taxon>Polypedilum</taxon>
    </lineage>
</organism>
<dbReference type="SUPFAM" id="SSF54695">
    <property type="entry name" value="POZ domain"/>
    <property type="match status" value="1"/>
</dbReference>
<dbReference type="PROSITE" id="PS50097">
    <property type="entry name" value="BTB"/>
    <property type="match status" value="1"/>
</dbReference>
<evidence type="ECO:0000313" key="3">
    <source>
        <dbReference type="Proteomes" id="UP001107558"/>
    </source>
</evidence>
<name>A0A9J6CNQ4_POLVA</name>
<dbReference type="EMBL" id="JADBJN010000001">
    <property type="protein sequence ID" value="KAG5683238.1"/>
    <property type="molecule type" value="Genomic_DNA"/>
</dbReference>
<dbReference type="AlphaFoldDB" id="A0A9J6CNQ4"/>
<proteinExistence type="predicted"/>
<dbReference type="SMART" id="SM00225">
    <property type="entry name" value="BTB"/>
    <property type="match status" value="1"/>
</dbReference>
<gene>
    <name evidence="2" type="ORF">PVAND_012531</name>
</gene>
<feature type="domain" description="BTB" evidence="1">
    <location>
        <begin position="186"/>
        <end position="254"/>
    </location>
</feature>
<reference evidence="2" key="1">
    <citation type="submission" date="2021-03" db="EMBL/GenBank/DDBJ databases">
        <title>Chromosome level genome of the anhydrobiotic midge Polypedilum vanderplanki.</title>
        <authorList>
            <person name="Yoshida Y."/>
            <person name="Kikawada T."/>
            <person name="Gusev O."/>
        </authorList>
    </citation>
    <scope>NUCLEOTIDE SEQUENCE</scope>
    <source>
        <strain evidence="2">NIAS01</strain>
        <tissue evidence="2">Whole body or cell culture</tissue>
    </source>
</reference>
<evidence type="ECO:0000313" key="2">
    <source>
        <dbReference type="EMBL" id="KAG5683238.1"/>
    </source>
</evidence>
<dbReference type="InterPro" id="IPR011333">
    <property type="entry name" value="SKP1/BTB/POZ_sf"/>
</dbReference>
<dbReference type="OrthoDB" id="6418787at2759"/>
<accession>A0A9J6CNQ4</accession>
<dbReference type="Proteomes" id="UP001107558">
    <property type="component" value="Chromosome 1"/>
</dbReference>
<dbReference type="Gene3D" id="3.30.710.10">
    <property type="entry name" value="Potassium Channel Kv1.1, Chain A"/>
    <property type="match status" value="1"/>
</dbReference>
<evidence type="ECO:0000259" key="1">
    <source>
        <dbReference type="PROSITE" id="PS50097"/>
    </source>
</evidence>
<dbReference type="InterPro" id="IPR000210">
    <property type="entry name" value="BTB/POZ_dom"/>
</dbReference>
<dbReference type="CDD" id="cd18186">
    <property type="entry name" value="BTB_POZ_ZBTB_KLHL-like"/>
    <property type="match status" value="1"/>
</dbReference>
<keyword evidence="3" id="KW-1185">Reference proteome</keyword>